<feature type="active site" description="Proton acceptor; for enolization step" evidence="4">
    <location>
        <position position="67"/>
    </location>
</feature>
<comment type="pathway">
    <text evidence="4">Amino-sugar metabolism; N-acetylneuraminate degradation; D-fructose 6-phosphate from N-acetylneuraminate: step 5/5.</text>
</comment>
<dbReference type="SUPFAM" id="SSF100950">
    <property type="entry name" value="NagB/RpiA/CoA transferase-like"/>
    <property type="match status" value="1"/>
</dbReference>
<dbReference type="InterPro" id="IPR006148">
    <property type="entry name" value="Glc/Gal-6P_isomerase"/>
</dbReference>
<comment type="caution">
    <text evidence="6">The sequence shown here is derived from an EMBL/GenBank/DDBJ whole genome shotgun (WGS) entry which is preliminary data.</text>
</comment>
<evidence type="ECO:0000313" key="7">
    <source>
        <dbReference type="Proteomes" id="UP000242712"/>
    </source>
</evidence>
<dbReference type="OrthoDB" id="9791139at2"/>
<evidence type="ECO:0000256" key="4">
    <source>
        <dbReference type="HAMAP-Rule" id="MF_01241"/>
    </source>
</evidence>
<dbReference type="Proteomes" id="UP000242712">
    <property type="component" value="Unassembled WGS sequence"/>
</dbReference>
<dbReference type="FunFam" id="3.40.50.1360:FF:000003">
    <property type="entry name" value="Glucosamine-6-phosphate deaminase"/>
    <property type="match status" value="1"/>
</dbReference>
<dbReference type="InterPro" id="IPR018321">
    <property type="entry name" value="Glucosamine6P_isomerase_CS"/>
</dbReference>
<dbReference type="Pfam" id="PF01182">
    <property type="entry name" value="Glucosamine_iso"/>
    <property type="match status" value="1"/>
</dbReference>
<dbReference type="GO" id="GO:0005975">
    <property type="term" value="P:carbohydrate metabolic process"/>
    <property type="evidence" value="ECO:0007669"/>
    <property type="project" value="InterPro"/>
</dbReference>
<dbReference type="PANTHER" id="PTHR11280:SF5">
    <property type="entry name" value="GLUCOSAMINE-6-PHOSPHATE ISOMERASE"/>
    <property type="match status" value="1"/>
</dbReference>
<dbReference type="AlphaFoldDB" id="A0A2K4FA76"/>
<dbReference type="InterPro" id="IPR037171">
    <property type="entry name" value="NagB/RpiA_transferase-like"/>
</dbReference>
<dbReference type="Gene3D" id="3.40.50.1360">
    <property type="match status" value="1"/>
</dbReference>
<evidence type="ECO:0000256" key="2">
    <source>
        <dbReference type="ARBA" id="ARBA00022801"/>
    </source>
</evidence>
<name>A0A2K4FA76_9STAP</name>
<comment type="similarity">
    <text evidence="4">Belongs to the glucosamine/galactosamine-6-phosphate isomerase family. NagB subfamily.</text>
</comment>
<dbReference type="EC" id="3.5.99.6" evidence="4"/>
<dbReference type="CDD" id="cd01399">
    <property type="entry name" value="GlcN6P_deaminase"/>
    <property type="match status" value="1"/>
</dbReference>
<dbReference type="PROSITE" id="PS01161">
    <property type="entry name" value="GLC_GALNAC_ISOMERASE"/>
    <property type="match status" value="1"/>
</dbReference>
<gene>
    <name evidence="4 6" type="primary">nagB</name>
    <name evidence="6" type="ORF">CD039_09195</name>
</gene>
<dbReference type="GO" id="GO:0004342">
    <property type="term" value="F:glucosamine-6-phosphate deaminase activity"/>
    <property type="evidence" value="ECO:0007669"/>
    <property type="project" value="UniProtKB-UniRule"/>
</dbReference>
<sequence>MKILNMGNKRLASEYAAIEIIKQVTEHPQTTLGLATGDTMLEVYPDLIDLINLNQTDLSEVHTFNLDEYVGLGEGDKDSYHTYMHENLFNHNSSWGKEHIHVPNGKAEDISREIKDYEAQLEAEGPVDIQLLGIGENGHIGFNEPGASFESKTRVVDLTESTINANKVHFERTEDMPTQAISMGLGSIMSAKRIILLAFGDKKANAIQQLIEGKVSEELPASILHQHDNVEILVDDTIYQQLDWSKSQG</sequence>
<dbReference type="GO" id="GO:0006046">
    <property type="term" value="P:N-acetylglucosamine catabolic process"/>
    <property type="evidence" value="ECO:0007669"/>
    <property type="project" value="UniProtKB-UniRule"/>
</dbReference>
<organism evidence="6 7">
    <name type="scientific">Staphylococcus argensis</name>
    <dbReference type="NCBI Taxonomy" id="1607738"/>
    <lineage>
        <taxon>Bacteria</taxon>
        <taxon>Bacillati</taxon>
        <taxon>Bacillota</taxon>
        <taxon>Bacilli</taxon>
        <taxon>Bacillales</taxon>
        <taxon>Staphylococcaceae</taxon>
        <taxon>Staphylococcus</taxon>
    </lineage>
</organism>
<evidence type="ECO:0000256" key="1">
    <source>
        <dbReference type="ARBA" id="ARBA00000644"/>
    </source>
</evidence>
<evidence type="ECO:0000256" key="3">
    <source>
        <dbReference type="ARBA" id="ARBA00023277"/>
    </source>
</evidence>
<keyword evidence="2 4" id="KW-0378">Hydrolase</keyword>
<dbReference type="GO" id="GO:0006043">
    <property type="term" value="P:glucosamine catabolic process"/>
    <property type="evidence" value="ECO:0007669"/>
    <property type="project" value="TreeGrafter"/>
</dbReference>
<keyword evidence="3 4" id="KW-0119">Carbohydrate metabolism</keyword>
<feature type="domain" description="Glucosamine/galactosamine-6-phosphate isomerase" evidence="5">
    <location>
        <begin position="16"/>
        <end position="228"/>
    </location>
</feature>
<keyword evidence="7" id="KW-1185">Reference proteome</keyword>
<proteinExistence type="inferred from homology"/>
<dbReference type="GO" id="GO:0042802">
    <property type="term" value="F:identical protein binding"/>
    <property type="evidence" value="ECO:0007669"/>
    <property type="project" value="TreeGrafter"/>
</dbReference>
<dbReference type="GeneID" id="98298523"/>
<dbReference type="PANTHER" id="PTHR11280">
    <property type="entry name" value="GLUCOSAMINE-6-PHOSPHATE ISOMERASE"/>
    <property type="match status" value="1"/>
</dbReference>
<dbReference type="EMBL" id="PPPX01000016">
    <property type="protein sequence ID" value="POA08260.1"/>
    <property type="molecule type" value="Genomic_DNA"/>
</dbReference>
<evidence type="ECO:0000313" key="6">
    <source>
        <dbReference type="EMBL" id="POA08260.1"/>
    </source>
</evidence>
<dbReference type="InterPro" id="IPR004547">
    <property type="entry name" value="Glucosamine6P_isomerase"/>
</dbReference>
<dbReference type="GO" id="GO:0019262">
    <property type="term" value="P:N-acetylneuraminate catabolic process"/>
    <property type="evidence" value="ECO:0007669"/>
    <property type="project" value="UniProtKB-UniRule"/>
</dbReference>
<comment type="caution">
    <text evidence="4">Lacks conserved residue(s) required for the propagation of feature annotation.</text>
</comment>
<feature type="active site" description="Proton acceptor; for ring-opening step" evidence="4">
    <location>
        <position position="139"/>
    </location>
</feature>
<dbReference type="UniPathway" id="UPA00629">
    <property type="reaction ID" value="UER00684"/>
</dbReference>
<dbReference type="HAMAP" id="MF_01241">
    <property type="entry name" value="GlcN6P_deamin"/>
    <property type="match status" value="1"/>
</dbReference>
<evidence type="ECO:0000259" key="5">
    <source>
        <dbReference type="Pfam" id="PF01182"/>
    </source>
</evidence>
<dbReference type="GO" id="GO:0005737">
    <property type="term" value="C:cytoplasm"/>
    <property type="evidence" value="ECO:0007669"/>
    <property type="project" value="TreeGrafter"/>
</dbReference>
<protein>
    <recommendedName>
        <fullName evidence="4">Glucosamine-6-phosphate deaminase</fullName>
        <ecNumber evidence="4">3.5.99.6</ecNumber>
    </recommendedName>
    <alternativeName>
        <fullName evidence="4">GlcN6P deaminase</fullName>
        <shortName evidence="4">GNPDA</shortName>
    </alternativeName>
    <alternativeName>
        <fullName evidence="4">Glucosamine-6-phosphate isomerase</fullName>
    </alternativeName>
</protein>
<reference evidence="6 7" key="1">
    <citation type="submission" date="2017-08" db="EMBL/GenBank/DDBJ databases">
        <title>Draft genome sequences of 64 type strains of genus Staph aureus.</title>
        <authorList>
            <person name="Cole K."/>
            <person name="Golubchik T."/>
            <person name="Russell J."/>
            <person name="Foster D."/>
            <person name="Llewelyn M."/>
            <person name="Wilson D."/>
            <person name="Crook D."/>
            <person name="Paul J."/>
        </authorList>
    </citation>
    <scope>NUCLEOTIDE SEQUENCE [LARGE SCALE GENOMIC DNA]</scope>
    <source>
        <strain evidence="6 7">DSM 29875</strain>
    </source>
</reference>
<accession>A0A2K4FA76</accession>
<dbReference type="RefSeq" id="WP_103372058.1">
    <property type="nucleotide sequence ID" value="NZ_CBCRVO010000002.1"/>
</dbReference>
<feature type="active site" description="For ring-opening step" evidence="4">
    <location>
        <position position="144"/>
    </location>
</feature>
<comment type="catalytic activity">
    <reaction evidence="1 4">
        <text>alpha-D-glucosamine 6-phosphate + H2O = beta-D-fructose 6-phosphate + NH4(+)</text>
        <dbReference type="Rhea" id="RHEA:12172"/>
        <dbReference type="ChEBI" id="CHEBI:15377"/>
        <dbReference type="ChEBI" id="CHEBI:28938"/>
        <dbReference type="ChEBI" id="CHEBI:57634"/>
        <dbReference type="ChEBI" id="CHEBI:75989"/>
        <dbReference type="EC" id="3.5.99.6"/>
    </reaction>
</comment>
<feature type="active site" description="For ring-opening step" evidence="4">
    <location>
        <position position="137"/>
    </location>
</feature>
<dbReference type="NCBIfam" id="TIGR00502">
    <property type="entry name" value="nagB"/>
    <property type="match status" value="1"/>
</dbReference>
<comment type="function">
    <text evidence="4">Catalyzes the reversible isomerization-deamination of glucosamine 6-phosphate (GlcN6P) to form fructose 6-phosphate (Fru6P) and ammonium ion.</text>
</comment>